<dbReference type="Pfam" id="PF08645">
    <property type="entry name" value="PNK3P"/>
    <property type="match status" value="1"/>
</dbReference>
<dbReference type="GO" id="GO:0003677">
    <property type="term" value="F:DNA binding"/>
    <property type="evidence" value="ECO:0007669"/>
    <property type="project" value="InterPro"/>
</dbReference>
<keyword evidence="5" id="KW-0539">Nucleus</keyword>
<dbReference type="GO" id="GO:0006281">
    <property type="term" value="P:DNA repair"/>
    <property type="evidence" value="ECO:0000318"/>
    <property type="project" value="GO_Central"/>
</dbReference>
<keyword evidence="2" id="KW-0479">Metal-binding</keyword>
<dbReference type="SUPFAM" id="SSF57716">
    <property type="entry name" value="Glucocorticoid receptor-like (DNA-binding domain)"/>
    <property type="match status" value="1"/>
</dbReference>
<dbReference type="GO" id="GO:0046403">
    <property type="term" value="F:polynucleotide 3'-phosphatase activity"/>
    <property type="evidence" value="ECO:0000318"/>
    <property type="project" value="GO_Central"/>
</dbReference>
<dbReference type="GeneID" id="112283208"/>
<dbReference type="Gramene" id="Pp3c6_17140V3.2">
    <property type="protein sequence ID" value="Pp3c6_17140V3.2"/>
    <property type="gene ID" value="Pp3c6_17140"/>
</dbReference>
<dbReference type="InterPro" id="IPR023214">
    <property type="entry name" value="HAD_sf"/>
</dbReference>
<dbReference type="EnsemblPlants" id="Pp3c6_17140V3.3">
    <property type="protein sequence ID" value="Pp3c6_17140V3.3"/>
    <property type="gene ID" value="Pp3c6_17140"/>
</dbReference>
<protein>
    <recommendedName>
        <fullName evidence="7">PARP-type domain-containing protein</fullName>
    </recommendedName>
</protein>
<evidence type="ECO:0000313" key="9">
    <source>
        <dbReference type="EnsemblPlants" id="Pp3c6_17140V3.1"/>
    </source>
</evidence>
<dbReference type="InterPro" id="IPR006551">
    <property type="entry name" value="Polynucleotide_phosphatase"/>
</dbReference>
<dbReference type="InterPro" id="IPR036957">
    <property type="entry name" value="Znf_PARP_sf"/>
</dbReference>
<dbReference type="FunCoup" id="A0A2K1KG01">
    <property type="interactions" value="482"/>
</dbReference>
<feature type="region of interest" description="Disordered" evidence="6">
    <location>
        <begin position="101"/>
        <end position="152"/>
    </location>
</feature>
<dbReference type="GO" id="GO:0046404">
    <property type="term" value="F:ATP-dependent polydeoxyribonucleotide 5'-hydroxyl-kinase activity"/>
    <property type="evidence" value="ECO:0000318"/>
    <property type="project" value="GO_Central"/>
</dbReference>
<keyword evidence="4" id="KW-0862">Zinc</keyword>
<feature type="compositionally biased region" description="Basic and acidic residues" evidence="6">
    <location>
        <begin position="106"/>
        <end position="123"/>
    </location>
</feature>
<dbReference type="SMART" id="SM01336">
    <property type="entry name" value="zf-PARP"/>
    <property type="match status" value="1"/>
</dbReference>
<reference evidence="9" key="3">
    <citation type="submission" date="2020-12" db="UniProtKB">
        <authorList>
            <consortium name="EnsemblPlants"/>
        </authorList>
    </citation>
    <scope>IDENTIFICATION</scope>
</reference>
<dbReference type="InterPro" id="IPR001510">
    <property type="entry name" value="Znf_PARP"/>
</dbReference>
<evidence type="ECO:0000256" key="2">
    <source>
        <dbReference type="ARBA" id="ARBA00022723"/>
    </source>
</evidence>
<dbReference type="SUPFAM" id="SSF56784">
    <property type="entry name" value="HAD-like"/>
    <property type="match status" value="1"/>
</dbReference>
<dbReference type="Proteomes" id="UP000006727">
    <property type="component" value="Chromosome 6"/>
</dbReference>
<dbReference type="RefSeq" id="XP_024377412.1">
    <property type="nucleotide sequence ID" value="XM_024521644.2"/>
</dbReference>
<dbReference type="Gramene" id="Pp3c6_17140V3.1">
    <property type="protein sequence ID" value="Pp3c6_17140V3.1"/>
    <property type="gene ID" value="Pp3c6_17140"/>
</dbReference>
<dbReference type="PANTHER" id="PTHR12083">
    <property type="entry name" value="BIFUNCTIONAL POLYNUCLEOTIDE PHOSPHATASE/KINASE"/>
    <property type="match status" value="1"/>
</dbReference>
<dbReference type="Gene3D" id="3.30.1740.10">
    <property type="entry name" value="Zinc finger, PARP-type"/>
    <property type="match status" value="1"/>
</dbReference>
<dbReference type="PaxDb" id="3218-PP1S240_31V6.1"/>
<name>A0A2K1KG01_PHYPA</name>
<dbReference type="Gramene" id="Pp3c6_17140V3.3">
    <property type="protein sequence ID" value="Pp3c6_17140V3.3"/>
    <property type="gene ID" value="Pp3c6_17140"/>
</dbReference>
<dbReference type="InterPro" id="IPR006549">
    <property type="entry name" value="HAD-SF_hydro_IIIA"/>
</dbReference>
<sequence length="379" mass="41703">MLRALASVVRVTMPPRHAVEYAKSERSQCKSCGERIAKGVVRLASITWVKGYSTPHWHHPDCYLATKSNAALVALAVDENKLDGFPTLKASDQAALKALTGPVDVEETRDGEPSESRSIKSMKDSSGSALEVSVQGETSQAVTGSPDRKRKVSPGIAAKMNQIEKEQILRYDRKKWETILNGFSPSKLANVYKDAKLPLGWKSFSSVILHEAEGLQPSEKIAAFDFDGCLANTHVRRSGADAWKLMYPSIPKILQGYHRDGYKLVVFTNESNIERWTKSRQKAVDSKVGRLEAFINVVEVPMHVFISCGKEGSGDACRKPSPGMWHLLERHLNGGVPINKESSFYVGDAAGRKSDHSAADLGFAQAVGLKFYVPEEVFE</sequence>
<dbReference type="GO" id="GO:0005634">
    <property type="term" value="C:nucleus"/>
    <property type="evidence" value="ECO:0007669"/>
    <property type="project" value="UniProtKB-SubCell"/>
</dbReference>
<dbReference type="GO" id="GO:0008270">
    <property type="term" value="F:zinc ion binding"/>
    <property type="evidence" value="ECO:0007669"/>
    <property type="project" value="UniProtKB-KW"/>
</dbReference>
<evidence type="ECO:0000259" key="7">
    <source>
        <dbReference type="PROSITE" id="PS50064"/>
    </source>
</evidence>
<reference evidence="8 10" key="1">
    <citation type="journal article" date="2008" name="Science">
        <title>The Physcomitrella genome reveals evolutionary insights into the conquest of land by plants.</title>
        <authorList>
            <person name="Rensing S."/>
            <person name="Lang D."/>
            <person name="Zimmer A."/>
            <person name="Terry A."/>
            <person name="Salamov A."/>
            <person name="Shapiro H."/>
            <person name="Nishiyama T."/>
            <person name="Perroud P.-F."/>
            <person name="Lindquist E."/>
            <person name="Kamisugi Y."/>
            <person name="Tanahashi T."/>
            <person name="Sakakibara K."/>
            <person name="Fujita T."/>
            <person name="Oishi K."/>
            <person name="Shin-I T."/>
            <person name="Kuroki Y."/>
            <person name="Toyoda A."/>
            <person name="Suzuki Y."/>
            <person name="Hashimoto A."/>
            <person name="Yamaguchi K."/>
            <person name="Sugano A."/>
            <person name="Kohara Y."/>
            <person name="Fujiyama A."/>
            <person name="Anterola A."/>
            <person name="Aoki S."/>
            <person name="Ashton N."/>
            <person name="Barbazuk W.B."/>
            <person name="Barker E."/>
            <person name="Bennetzen J."/>
            <person name="Bezanilla M."/>
            <person name="Blankenship R."/>
            <person name="Cho S.H."/>
            <person name="Dutcher S."/>
            <person name="Estelle M."/>
            <person name="Fawcett J.A."/>
            <person name="Gundlach H."/>
            <person name="Hanada K."/>
            <person name="Heyl A."/>
            <person name="Hicks K.A."/>
            <person name="Hugh J."/>
            <person name="Lohr M."/>
            <person name="Mayer K."/>
            <person name="Melkozernov A."/>
            <person name="Murata T."/>
            <person name="Nelson D."/>
            <person name="Pils B."/>
            <person name="Prigge M."/>
            <person name="Reiss B."/>
            <person name="Renner T."/>
            <person name="Rombauts S."/>
            <person name="Rushton P."/>
            <person name="Sanderfoot A."/>
            <person name="Schween G."/>
            <person name="Shiu S.-H."/>
            <person name="Stueber K."/>
            <person name="Theodoulou F.L."/>
            <person name="Tu H."/>
            <person name="Van de Peer Y."/>
            <person name="Verrier P.J."/>
            <person name="Waters E."/>
            <person name="Wood A."/>
            <person name="Yang L."/>
            <person name="Cove D."/>
            <person name="Cuming A."/>
            <person name="Hasebe M."/>
            <person name="Lucas S."/>
            <person name="Mishler D.B."/>
            <person name="Reski R."/>
            <person name="Grigoriev I."/>
            <person name="Quatrano R.S."/>
            <person name="Boore J.L."/>
        </authorList>
    </citation>
    <scope>NUCLEOTIDE SEQUENCE [LARGE SCALE GENOMIC DNA]</scope>
    <source>
        <strain evidence="9 10">cv. Gransden 2004</strain>
    </source>
</reference>
<dbReference type="AlphaFoldDB" id="A0A2K1KG01"/>
<dbReference type="KEGG" id="ppp:112283208"/>
<dbReference type="InterPro" id="IPR013954">
    <property type="entry name" value="PNK3P"/>
</dbReference>
<gene>
    <name evidence="9" type="primary">LOC112283208</name>
    <name evidence="8" type="ORF">PHYPA_009070</name>
</gene>
<evidence type="ECO:0000256" key="6">
    <source>
        <dbReference type="SAM" id="MobiDB-lite"/>
    </source>
</evidence>
<proteinExistence type="predicted"/>
<dbReference type="EMBL" id="ABEU02000006">
    <property type="protein sequence ID" value="PNR52695.1"/>
    <property type="molecule type" value="Genomic_DNA"/>
</dbReference>
<accession>A0A2K1KG01</accession>
<dbReference type="PANTHER" id="PTHR12083:SF9">
    <property type="entry name" value="BIFUNCTIONAL POLYNUCLEOTIDE PHOSPHATASE_KINASE"/>
    <property type="match status" value="1"/>
</dbReference>
<keyword evidence="10" id="KW-1185">Reference proteome</keyword>
<evidence type="ECO:0000256" key="3">
    <source>
        <dbReference type="ARBA" id="ARBA00022771"/>
    </source>
</evidence>
<dbReference type="Gene3D" id="3.40.50.1000">
    <property type="entry name" value="HAD superfamily/HAD-like"/>
    <property type="match status" value="1"/>
</dbReference>
<evidence type="ECO:0000313" key="10">
    <source>
        <dbReference type="Proteomes" id="UP000006727"/>
    </source>
</evidence>
<organism evidence="8">
    <name type="scientific">Physcomitrium patens</name>
    <name type="common">Spreading-leaved earth moss</name>
    <name type="synonym">Physcomitrella patens</name>
    <dbReference type="NCBI Taxonomy" id="3218"/>
    <lineage>
        <taxon>Eukaryota</taxon>
        <taxon>Viridiplantae</taxon>
        <taxon>Streptophyta</taxon>
        <taxon>Embryophyta</taxon>
        <taxon>Bryophyta</taxon>
        <taxon>Bryophytina</taxon>
        <taxon>Bryopsida</taxon>
        <taxon>Funariidae</taxon>
        <taxon>Funariales</taxon>
        <taxon>Funariaceae</taxon>
        <taxon>Physcomitrium</taxon>
    </lineage>
</organism>
<reference evidence="8 10" key="2">
    <citation type="journal article" date="2018" name="Plant J.">
        <title>The Physcomitrella patens chromosome-scale assembly reveals moss genome structure and evolution.</title>
        <authorList>
            <person name="Lang D."/>
            <person name="Ullrich K.K."/>
            <person name="Murat F."/>
            <person name="Fuchs J."/>
            <person name="Jenkins J."/>
            <person name="Haas F.B."/>
            <person name="Piednoel M."/>
            <person name="Gundlach H."/>
            <person name="Van Bel M."/>
            <person name="Meyberg R."/>
            <person name="Vives C."/>
            <person name="Morata J."/>
            <person name="Symeonidi A."/>
            <person name="Hiss M."/>
            <person name="Muchero W."/>
            <person name="Kamisugi Y."/>
            <person name="Saleh O."/>
            <person name="Blanc G."/>
            <person name="Decker E.L."/>
            <person name="van Gessel N."/>
            <person name="Grimwood J."/>
            <person name="Hayes R.D."/>
            <person name="Graham S.W."/>
            <person name="Gunter L.E."/>
            <person name="McDaniel S.F."/>
            <person name="Hoernstein S.N.W."/>
            <person name="Larsson A."/>
            <person name="Li F.W."/>
            <person name="Perroud P.F."/>
            <person name="Phillips J."/>
            <person name="Ranjan P."/>
            <person name="Rokshar D.S."/>
            <person name="Rothfels C.J."/>
            <person name="Schneider L."/>
            <person name="Shu S."/>
            <person name="Stevenson D.W."/>
            <person name="Thummler F."/>
            <person name="Tillich M."/>
            <person name="Villarreal Aguilar J.C."/>
            <person name="Widiez T."/>
            <person name="Wong G.K."/>
            <person name="Wymore A."/>
            <person name="Zhang Y."/>
            <person name="Zimmer A.D."/>
            <person name="Quatrano R.S."/>
            <person name="Mayer K.F.X."/>
            <person name="Goodstein D."/>
            <person name="Casacuberta J.M."/>
            <person name="Vandepoele K."/>
            <person name="Reski R."/>
            <person name="Cuming A.C."/>
            <person name="Tuskan G.A."/>
            <person name="Maumus F."/>
            <person name="Salse J."/>
            <person name="Schmutz J."/>
            <person name="Rensing S.A."/>
        </authorList>
    </citation>
    <scope>NUCLEOTIDE SEQUENCE [LARGE SCALE GENOMIC DNA]</scope>
    <source>
        <strain evidence="9 10">cv. Gransden 2004</strain>
    </source>
</reference>
<evidence type="ECO:0000256" key="5">
    <source>
        <dbReference type="ARBA" id="ARBA00023242"/>
    </source>
</evidence>
<feature type="domain" description="PARP-type" evidence="7">
    <location>
        <begin position="17"/>
        <end position="104"/>
    </location>
</feature>
<dbReference type="Pfam" id="PF00645">
    <property type="entry name" value="zf-PARP"/>
    <property type="match status" value="1"/>
</dbReference>
<comment type="subcellular location">
    <subcellularLocation>
        <location evidence="1">Nucleus</location>
    </subcellularLocation>
</comment>
<evidence type="ECO:0000256" key="4">
    <source>
        <dbReference type="ARBA" id="ARBA00022833"/>
    </source>
</evidence>
<evidence type="ECO:0000313" key="8">
    <source>
        <dbReference type="EMBL" id="PNR52695.1"/>
    </source>
</evidence>
<dbReference type="STRING" id="3218.A0A2K1KG01"/>
<dbReference type="EnsemblPlants" id="Pp3c6_17140V3.2">
    <property type="protein sequence ID" value="Pp3c6_17140V3.2"/>
    <property type="gene ID" value="Pp3c6_17140"/>
</dbReference>
<evidence type="ECO:0000256" key="1">
    <source>
        <dbReference type="ARBA" id="ARBA00004123"/>
    </source>
</evidence>
<dbReference type="FunFam" id="3.40.50.1000:FF:000198">
    <property type="entry name" value="Bifunctional polynucleotide phosphatase/kinase"/>
    <property type="match status" value="1"/>
</dbReference>
<dbReference type="NCBIfam" id="TIGR01664">
    <property type="entry name" value="DNA-3'-Pase"/>
    <property type="match status" value="1"/>
</dbReference>
<dbReference type="PROSITE" id="PS50064">
    <property type="entry name" value="ZF_PARP_2"/>
    <property type="match status" value="1"/>
</dbReference>
<dbReference type="EnsemblPlants" id="Pp3c6_17140V3.1">
    <property type="protein sequence ID" value="Pp3c6_17140V3.1"/>
    <property type="gene ID" value="Pp3c6_17140"/>
</dbReference>
<dbReference type="NCBIfam" id="TIGR01662">
    <property type="entry name" value="HAD-SF-IIIA"/>
    <property type="match status" value="1"/>
</dbReference>
<dbReference type="InterPro" id="IPR036412">
    <property type="entry name" value="HAD-like_sf"/>
</dbReference>
<keyword evidence="3" id="KW-0863">Zinc-finger</keyword>
<dbReference type="OrthoDB" id="19045at2759"/>